<name>A0A4P9ZT36_9FUNG</name>
<dbReference type="InterPro" id="IPR006115">
    <property type="entry name" value="6PGDH_NADP-bd"/>
</dbReference>
<dbReference type="InterPro" id="IPR013328">
    <property type="entry name" value="6PGD_dom2"/>
</dbReference>
<dbReference type="Proteomes" id="UP000268162">
    <property type="component" value="Unassembled WGS sequence"/>
</dbReference>
<dbReference type="InterPro" id="IPR008927">
    <property type="entry name" value="6-PGluconate_DH-like_C_sf"/>
</dbReference>
<proteinExistence type="inferred from homology"/>
<dbReference type="EMBL" id="ML002763">
    <property type="protein sequence ID" value="RKP35892.1"/>
    <property type="molecule type" value="Genomic_DNA"/>
</dbReference>
<gene>
    <name evidence="4" type="ORF">BJ085DRAFT_20009</name>
</gene>
<dbReference type="SUPFAM" id="SSF51735">
    <property type="entry name" value="NAD(P)-binding Rossmann-fold domains"/>
    <property type="match status" value="1"/>
</dbReference>
<feature type="domain" description="3-hydroxyisobutyrate dehydrogenase-like NAD-binding" evidence="3">
    <location>
        <begin position="207"/>
        <end position="332"/>
    </location>
</feature>
<organism evidence="4 5">
    <name type="scientific">Dimargaris cristalligena</name>
    <dbReference type="NCBI Taxonomy" id="215637"/>
    <lineage>
        <taxon>Eukaryota</taxon>
        <taxon>Fungi</taxon>
        <taxon>Fungi incertae sedis</taxon>
        <taxon>Zoopagomycota</taxon>
        <taxon>Kickxellomycotina</taxon>
        <taxon>Dimargaritomycetes</taxon>
        <taxon>Dimargaritales</taxon>
        <taxon>Dimargaritaceae</taxon>
        <taxon>Dimargaris</taxon>
    </lineage>
</organism>
<dbReference type="Pfam" id="PF14833">
    <property type="entry name" value="NAD_binding_11"/>
    <property type="match status" value="1"/>
</dbReference>
<evidence type="ECO:0000256" key="1">
    <source>
        <dbReference type="ARBA" id="ARBA00007598"/>
    </source>
</evidence>
<dbReference type="PANTHER" id="PTHR43580">
    <property type="entry name" value="OXIDOREDUCTASE GLYR1-RELATED"/>
    <property type="match status" value="1"/>
</dbReference>
<dbReference type="InterPro" id="IPR029154">
    <property type="entry name" value="HIBADH-like_NADP-bd"/>
</dbReference>
<dbReference type="SUPFAM" id="SSF48179">
    <property type="entry name" value="6-phosphogluconate dehydrogenase C-terminal domain-like"/>
    <property type="match status" value="1"/>
</dbReference>
<evidence type="ECO:0000259" key="2">
    <source>
        <dbReference type="Pfam" id="PF03446"/>
    </source>
</evidence>
<dbReference type="Gene3D" id="1.10.1040.10">
    <property type="entry name" value="N-(1-d-carboxylethyl)-l-norvaline Dehydrogenase, domain 2"/>
    <property type="match status" value="1"/>
</dbReference>
<accession>A0A4P9ZT36</accession>
<dbReference type="InterPro" id="IPR036291">
    <property type="entry name" value="NAD(P)-bd_dom_sf"/>
</dbReference>
<dbReference type="GO" id="GO:0050661">
    <property type="term" value="F:NADP binding"/>
    <property type="evidence" value="ECO:0007669"/>
    <property type="project" value="InterPro"/>
</dbReference>
<dbReference type="Pfam" id="PF03446">
    <property type="entry name" value="NAD_binding_2"/>
    <property type="match status" value="1"/>
</dbReference>
<reference evidence="5" key="1">
    <citation type="journal article" date="2018" name="Nat. Microbiol.">
        <title>Leveraging single-cell genomics to expand the fungal tree of life.</title>
        <authorList>
            <person name="Ahrendt S.R."/>
            <person name="Quandt C.A."/>
            <person name="Ciobanu D."/>
            <person name="Clum A."/>
            <person name="Salamov A."/>
            <person name="Andreopoulos B."/>
            <person name="Cheng J.F."/>
            <person name="Woyke T."/>
            <person name="Pelin A."/>
            <person name="Henrissat B."/>
            <person name="Reynolds N.K."/>
            <person name="Benny G.L."/>
            <person name="Smith M.E."/>
            <person name="James T.Y."/>
            <person name="Grigoriev I.V."/>
        </authorList>
    </citation>
    <scope>NUCLEOTIDE SEQUENCE [LARGE SCALE GENOMIC DNA]</scope>
    <source>
        <strain evidence="5">RSA 468</strain>
    </source>
</reference>
<evidence type="ECO:0000259" key="3">
    <source>
        <dbReference type="Pfam" id="PF14833"/>
    </source>
</evidence>
<evidence type="ECO:0000313" key="5">
    <source>
        <dbReference type="Proteomes" id="UP000268162"/>
    </source>
</evidence>
<feature type="domain" description="6-phosphogluconate dehydrogenase NADP-binding" evidence="2">
    <location>
        <begin position="51"/>
        <end position="189"/>
    </location>
</feature>
<keyword evidence="5" id="KW-1185">Reference proteome</keyword>
<dbReference type="Gene3D" id="3.40.50.720">
    <property type="entry name" value="NAD(P)-binding Rossmann-like Domain"/>
    <property type="match status" value="1"/>
</dbReference>
<protein>
    <submittedName>
        <fullName evidence="4">6-phosphogluconate dehydrogenase</fullName>
    </submittedName>
</protein>
<sequence>MAQNSATYTIGWVGLGNMGLPMAQNLQSLLSQAAANAEVAGRLPFPVHPSLVVYNRTQAKCASVVELGATAVSSVAEVARTCDLIFTSLTNDQTVRSVYNELLPTLRARQEQGLLQTRSVFLIETSTTSPQLATELSSQVQLLASGQSSNHPVYFLRCPVFGAPVAAQSASLVWVLSGPAPACVALKSIVIPALGRGAIEVGEDPVQGSNMKLLGNFFIGSTVETLSEAAVLAEKAGLGTAKMAEFVEWMFPFGTYLLYSRKMVRPEEPQPDGFITDVGFSIDLCLKDVNLIRELARKNNCQLPTMDAFHRHLTTVQSRGHNDWDWSSAVAALRWEAGLPGYYNDTTFPKPDGNLHQP</sequence>
<comment type="similarity">
    <text evidence="1">Belongs to the HIBADH-related family. NP60 subfamily.</text>
</comment>
<dbReference type="InterPro" id="IPR051265">
    <property type="entry name" value="HIBADH-related_NP60_sf"/>
</dbReference>
<dbReference type="STRING" id="215637.A0A4P9ZT36"/>
<dbReference type="GO" id="GO:0051287">
    <property type="term" value="F:NAD binding"/>
    <property type="evidence" value="ECO:0007669"/>
    <property type="project" value="InterPro"/>
</dbReference>
<dbReference type="AlphaFoldDB" id="A0A4P9ZT36"/>
<evidence type="ECO:0000313" key="4">
    <source>
        <dbReference type="EMBL" id="RKP35892.1"/>
    </source>
</evidence>
<dbReference type="PANTHER" id="PTHR43580:SF8">
    <property type="entry name" value="6-PHOSPHOGLUCONATE DEHYDROGENASE NADP-BINDING DOMAIN-CONTAINING PROTEIN-RELATED"/>
    <property type="match status" value="1"/>
</dbReference>